<dbReference type="SUPFAM" id="SSF56524">
    <property type="entry name" value="Oxidoreductase molybdopterin-binding domain"/>
    <property type="match status" value="1"/>
</dbReference>
<reference evidence="3" key="1">
    <citation type="submission" date="2023-07" db="EMBL/GenBank/DDBJ databases">
        <title>The genome sequence of Rhodocytophaga aerolata KACC 12507.</title>
        <authorList>
            <person name="Zhang X."/>
        </authorList>
    </citation>
    <scope>NUCLEOTIDE SEQUENCE</scope>
    <source>
        <strain evidence="3">KACC 12507</strain>
    </source>
</reference>
<dbReference type="Proteomes" id="UP001168528">
    <property type="component" value="Unassembled WGS sequence"/>
</dbReference>
<name>A0ABT8R3N4_9BACT</name>
<protein>
    <submittedName>
        <fullName evidence="3">Molybdopterin-dependent oxidoreductase</fullName>
    </submittedName>
</protein>
<keyword evidence="1" id="KW-0732">Signal</keyword>
<comment type="caution">
    <text evidence="3">The sequence shown here is derived from an EMBL/GenBank/DDBJ whole genome shotgun (WGS) entry which is preliminary data.</text>
</comment>
<gene>
    <name evidence="3" type="ORF">Q0590_03285</name>
</gene>
<evidence type="ECO:0000259" key="2">
    <source>
        <dbReference type="Pfam" id="PF00174"/>
    </source>
</evidence>
<dbReference type="RefSeq" id="WP_302036045.1">
    <property type="nucleotide sequence ID" value="NZ_JAUKPO010000001.1"/>
</dbReference>
<dbReference type="InterPro" id="IPR036374">
    <property type="entry name" value="OxRdtase_Mopterin-bd_sf"/>
</dbReference>
<proteinExistence type="predicted"/>
<evidence type="ECO:0000313" key="4">
    <source>
        <dbReference type="Proteomes" id="UP001168528"/>
    </source>
</evidence>
<organism evidence="3 4">
    <name type="scientific">Rhodocytophaga aerolata</name>
    <dbReference type="NCBI Taxonomy" id="455078"/>
    <lineage>
        <taxon>Bacteria</taxon>
        <taxon>Pseudomonadati</taxon>
        <taxon>Bacteroidota</taxon>
        <taxon>Cytophagia</taxon>
        <taxon>Cytophagales</taxon>
        <taxon>Rhodocytophagaceae</taxon>
        <taxon>Rhodocytophaga</taxon>
    </lineage>
</organism>
<sequence length="175" mass="19438">MKNIVCLLLLYVFGIEVLAQAKASDTPAFPSVTEVQVEGLVEKPLSISVASLKKRKVVEGKNYTIVSSKGEVKRTIGSYKGVLLKDLLNEAKITMANSKERGKYYVLISATDGYEVLFSWNELYNNKTGDSVYVLFEENSKEIVEDGPFVLICTADTITGPRHVRWVKSIKVAKL</sequence>
<accession>A0ABT8R3N4</accession>
<keyword evidence="4" id="KW-1185">Reference proteome</keyword>
<evidence type="ECO:0000256" key="1">
    <source>
        <dbReference type="SAM" id="SignalP"/>
    </source>
</evidence>
<evidence type="ECO:0000313" key="3">
    <source>
        <dbReference type="EMBL" id="MDO1445255.1"/>
    </source>
</evidence>
<dbReference type="Pfam" id="PF00174">
    <property type="entry name" value="Oxidored_molyb"/>
    <property type="match status" value="1"/>
</dbReference>
<dbReference type="InterPro" id="IPR000572">
    <property type="entry name" value="OxRdtase_Mopterin-bd_dom"/>
</dbReference>
<feature type="domain" description="Oxidoreductase molybdopterin-binding" evidence="2">
    <location>
        <begin position="34"/>
        <end position="173"/>
    </location>
</feature>
<feature type="signal peptide" evidence="1">
    <location>
        <begin position="1"/>
        <end position="21"/>
    </location>
</feature>
<feature type="chain" id="PRO_5045959263" evidence="1">
    <location>
        <begin position="22"/>
        <end position="175"/>
    </location>
</feature>
<dbReference type="EMBL" id="JAUKPO010000001">
    <property type="protein sequence ID" value="MDO1445255.1"/>
    <property type="molecule type" value="Genomic_DNA"/>
</dbReference>
<dbReference type="Gene3D" id="3.90.420.10">
    <property type="entry name" value="Oxidoreductase, molybdopterin-binding domain"/>
    <property type="match status" value="1"/>
</dbReference>